<dbReference type="PANTHER" id="PTHR43397">
    <property type="entry name" value="ERGOTHIONEINE BIOSYNTHESIS PROTEIN 1"/>
    <property type="match status" value="1"/>
</dbReference>
<evidence type="ECO:0000313" key="5">
    <source>
        <dbReference type="Proteomes" id="UP001424459"/>
    </source>
</evidence>
<dbReference type="SUPFAM" id="SSF53335">
    <property type="entry name" value="S-adenosyl-L-methionine-dependent methyltransferases"/>
    <property type="match status" value="1"/>
</dbReference>
<evidence type="ECO:0000256" key="2">
    <source>
        <dbReference type="ARBA" id="ARBA00022679"/>
    </source>
</evidence>
<dbReference type="InterPro" id="IPR051128">
    <property type="entry name" value="EgtD_Methyltrsf_superfamily"/>
</dbReference>
<dbReference type="NCBIfam" id="TIGR03438">
    <property type="entry name" value="egtD_ergothio"/>
    <property type="match status" value="1"/>
</dbReference>
<dbReference type="InterPro" id="IPR017804">
    <property type="entry name" value="MeTrfase_EgtD-like"/>
</dbReference>
<comment type="caution">
    <text evidence="4">The sequence shown here is derived from an EMBL/GenBank/DDBJ whole genome shotgun (WGS) entry which is preliminary data.</text>
</comment>
<dbReference type="InterPro" id="IPR035094">
    <property type="entry name" value="EgtD"/>
</dbReference>
<dbReference type="InterPro" id="IPR029063">
    <property type="entry name" value="SAM-dependent_MTases_sf"/>
</dbReference>
<dbReference type="Proteomes" id="UP001424459">
    <property type="component" value="Unassembled WGS sequence"/>
</dbReference>
<dbReference type="PIRSF" id="PIRSF018005">
    <property type="entry name" value="UCP018005"/>
    <property type="match status" value="1"/>
</dbReference>
<dbReference type="InterPro" id="IPR019257">
    <property type="entry name" value="MeTrfase_dom"/>
</dbReference>
<dbReference type="RefSeq" id="WP_344696041.1">
    <property type="nucleotide sequence ID" value="NZ_BAABBR010000001.1"/>
</dbReference>
<dbReference type="PANTHER" id="PTHR43397:SF1">
    <property type="entry name" value="ERGOTHIONEINE BIOSYNTHESIS PROTEIN 1"/>
    <property type="match status" value="1"/>
</dbReference>
<evidence type="ECO:0000313" key="4">
    <source>
        <dbReference type="EMBL" id="GAA4033134.1"/>
    </source>
</evidence>
<protein>
    <submittedName>
        <fullName evidence="4">L-histidine N(Alpha)-methyltransferase</fullName>
    </submittedName>
</protein>
<dbReference type="EMBL" id="BAABBR010000001">
    <property type="protein sequence ID" value="GAA4033134.1"/>
    <property type="molecule type" value="Genomic_DNA"/>
</dbReference>
<name>A0ABP7TYG7_9SPHN</name>
<sequence length="319" mass="34798">MLATSERVDPAFLHDVLSGLKQDPPAIPARWFYDHKGSALFDDITRLPEYYPSRTETAILGRVMPEIARRVGPGRSVVDYGAGSLTKTPVLLEGIDPALYVPVDISGEYLRGSAERLQERFPSLGIEPIEADFTRPFPLPHAVRRHPRLGFFPGSTVGNFVPASAVDLLRSFRETLGTGAMLLIGMDQVKDVARLVAAYDDAQGVTAAFNLNLLDRINRELGGDIPVAAFRHEARWNPMLSRIEMHLVANEDVAFTVGGESFALAAGASIHTENSHKYTSESGRLLLAAGGWTPLEEWKDEAGDFALHLAVAEADRSAP</sequence>
<evidence type="ECO:0000256" key="1">
    <source>
        <dbReference type="ARBA" id="ARBA00022603"/>
    </source>
</evidence>
<reference evidence="5" key="1">
    <citation type="journal article" date="2019" name="Int. J. Syst. Evol. Microbiol.">
        <title>The Global Catalogue of Microorganisms (GCM) 10K type strain sequencing project: providing services to taxonomists for standard genome sequencing and annotation.</title>
        <authorList>
            <consortium name="The Broad Institute Genomics Platform"/>
            <consortium name="The Broad Institute Genome Sequencing Center for Infectious Disease"/>
            <person name="Wu L."/>
            <person name="Ma J."/>
        </authorList>
    </citation>
    <scope>NUCLEOTIDE SEQUENCE [LARGE SCALE GENOMIC DNA]</scope>
    <source>
        <strain evidence="5">JCM 17564</strain>
    </source>
</reference>
<evidence type="ECO:0000259" key="3">
    <source>
        <dbReference type="Pfam" id="PF10017"/>
    </source>
</evidence>
<gene>
    <name evidence="4" type="primary">egtD</name>
    <name evidence="4" type="ORF">GCM10022281_11130</name>
</gene>
<feature type="domain" description="Histidine-specific methyltransferase SAM-dependent" evidence="3">
    <location>
        <begin position="14"/>
        <end position="310"/>
    </location>
</feature>
<keyword evidence="5" id="KW-1185">Reference proteome</keyword>
<organism evidence="4 5">
    <name type="scientific">Sphingomonas rosea</name>
    <dbReference type="NCBI Taxonomy" id="335605"/>
    <lineage>
        <taxon>Bacteria</taxon>
        <taxon>Pseudomonadati</taxon>
        <taxon>Pseudomonadota</taxon>
        <taxon>Alphaproteobacteria</taxon>
        <taxon>Sphingomonadales</taxon>
        <taxon>Sphingomonadaceae</taxon>
        <taxon>Sphingomonas</taxon>
    </lineage>
</organism>
<keyword evidence="1" id="KW-0489">Methyltransferase</keyword>
<proteinExistence type="predicted"/>
<dbReference type="Gene3D" id="3.40.50.150">
    <property type="entry name" value="Vaccinia Virus protein VP39"/>
    <property type="match status" value="1"/>
</dbReference>
<keyword evidence="2" id="KW-0808">Transferase</keyword>
<dbReference type="Pfam" id="PF10017">
    <property type="entry name" value="Methyltransf_33"/>
    <property type="match status" value="1"/>
</dbReference>
<accession>A0ABP7TYG7</accession>